<keyword evidence="3" id="KW-1185">Reference proteome</keyword>
<evidence type="ECO:0000256" key="1">
    <source>
        <dbReference type="SAM" id="MobiDB-lite"/>
    </source>
</evidence>
<dbReference type="PANTHER" id="PTHR31518">
    <property type="entry name" value="ARGININE/SERINE-RICH PROTEIN PNISR"/>
    <property type="match status" value="1"/>
</dbReference>
<dbReference type="InterPro" id="IPR031937">
    <property type="entry name" value="PNISR"/>
</dbReference>
<dbReference type="AlphaFoldDB" id="A0AAN5D404"/>
<dbReference type="Proteomes" id="UP001328107">
    <property type="component" value="Unassembled WGS sequence"/>
</dbReference>
<feature type="region of interest" description="Disordered" evidence="1">
    <location>
        <begin position="38"/>
        <end position="65"/>
    </location>
</feature>
<gene>
    <name evidence="2" type="ORF">PMAYCL1PPCAC_25509</name>
</gene>
<accession>A0AAN5D404</accession>
<sequence>LVGLGPAPPQMMGGGGMMHPRESVATLCSQVGYGSWRGGAAASSSLDDNHSPSPPWGMEGPTMEQRKTIPAWIREGLEKTEREKAKQLEKEA</sequence>
<feature type="non-terminal residue" evidence="2">
    <location>
        <position position="1"/>
    </location>
</feature>
<comment type="caution">
    <text evidence="2">The sequence shown here is derived from an EMBL/GenBank/DDBJ whole genome shotgun (WGS) entry which is preliminary data.</text>
</comment>
<name>A0AAN5D404_9BILA</name>
<dbReference type="EMBL" id="BTRK01000005">
    <property type="protein sequence ID" value="GMR55315.1"/>
    <property type="molecule type" value="Genomic_DNA"/>
</dbReference>
<evidence type="ECO:0000313" key="3">
    <source>
        <dbReference type="Proteomes" id="UP001328107"/>
    </source>
</evidence>
<reference evidence="3" key="1">
    <citation type="submission" date="2022-10" db="EMBL/GenBank/DDBJ databases">
        <title>Genome assembly of Pristionchus species.</title>
        <authorList>
            <person name="Yoshida K."/>
            <person name="Sommer R.J."/>
        </authorList>
    </citation>
    <scope>NUCLEOTIDE SEQUENCE [LARGE SCALE GENOMIC DNA]</scope>
    <source>
        <strain evidence="3">RS5460</strain>
    </source>
</reference>
<protein>
    <submittedName>
        <fullName evidence="2">Uncharacterized protein</fullName>
    </submittedName>
</protein>
<evidence type="ECO:0000313" key="2">
    <source>
        <dbReference type="EMBL" id="GMR55315.1"/>
    </source>
</evidence>
<organism evidence="2 3">
    <name type="scientific">Pristionchus mayeri</name>
    <dbReference type="NCBI Taxonomy" id="1317129"/>
    <lineage>
        <taxon>Eukaryota</taxon>
        <taxon>Metazoa</taxon>
        <taxon>Ecdysozoa</taxon>
        <taxon>Nematoda</taxon>
        <taxon>Chromadorea</taxon>
        <taxon>Rhabditida</taxon>
        <taxon>Rhabditina</taxon>
        <taxon>Diplogasteromorpha</taxon>
        <taxon>Diplogasteroidea</taxon>
        <taxon>Neodiplogasteridae</taxon>
        <taxon>Pristionchus</taxon>
    </lineage>
</organism>
<dbReference type="Pfam" id="PF15996">
    <property type="entry name" value="PNISR"/>
    <property type="match status" value="1"/>
</dbReference>
<proteinExistence type="predicted"/>